<proteinExistence type="predicted"/>
<name>A0A2P2NFE3_RHIMU</name>
<protein>
    <submittedName>
        <fullName evidence="1">Uncharacterized protein</fullName>
    </submittedName>
</protein>
<organism evidence="1">
    <name type="scientific">Rhizophora mucronata</name>
    <name type="common">Asiatic mangrove</name>
    <dbReference type="NCBI Taxonomy" id="61149"/>
    <lineage>
        <taxon>Eukaryota</taxon>
        <taxon>Viridiplantae</taxon>
        <taxon>Streptophyta</taxon>
        <taxon>Embryophyta</taxon>
        <taxon>Tracheophyta</taxon>
        <taxon>Spermatophyta</taxon>
        <taxon>Magnoliopsida</taxon>
        <taxon>eudicotyledons</taxon>
        <taxon>Gunneridae</taxon>
        <taxon>Pentapetalae</taxon>
        <taxon>rosids</taxon>
        <taxon>fabids</taxon>
        <taxon>Malpighiales</taxon>
        <taxon>Rhizophoraceae</taxon>
        <taxon>Rhizophora</taxon>
    </lineage>
</organism>
<reference evidence="1" key="1">
    <citation type="submission" date="2018-02" db="EMBL/GenBank/DDBJ databases">
        <title>Rhizophora mucronata_Transcriptome.</title>
        <authorList>
            <person name="Meera S.P."/>
            <person name="Sreeshan A."/>
            <person name="Augustine A."/>
        </authorList>
    </citation>
    <scope>NUCLEOTIDE SEQUENCE</scope>
    <source>
        <tissue evidence="1">Leaf</tissue>
    </source>
</reference>
<sequence length="36" mass="4088">MGTNENIFYSTFLPITKNGHSPTIFFSLILNWASKP</sequence>
<dbReference type="EMBL" id="GGEC01060717">
    <property type="protein sequence ID" value="MBX41201.1"/>
    <property type="molecule type" value="Transcribed_RNA"/>
</dbReference>
<evidence type="ECO:0000313" key="1">
    <source>
        <dbReference type="EMBL" id="MBX41201.1"/>
    </source>
</evidence>
<dbReference type="AlphaFoldDB" id="A0A2P2NFE3"/>
<accession>A0A2P2NFE3</accession>